<dbReference type="GO" id="GO:0015344">
    <property type="term" value="F:siderophore uptake transmembrane transporter activity"/>
    <property type="evidence" value="ECO:0007669"/>
    <property type="project" value="TreeGrafter"/>
</dbReference>
<evidence type="ECO:0000313" key="15">
    <source>
        <dbReference type="EMBL" id="EOR94954.1"/>
    </source>
</evidence>
<dbReference type="PROSITE" id="PS52016">
    <property type="entry name" value="TONB_DEPENDENT_REC_3"/>
    <property type="match status" value="1"/>
</dbReference>
<proteinExistence type="inferred from homology"/>
<evidence type="ECO:0000256" key="4">
    <source>
        <dbReference type="ARBA" id="ARBA00022692"/>
    </source>
</evidence>
<keyword evidence="2 10" id="KW-0813">Transport</keyword>
<dbReference type="InterPro" id="IPR036942">
    <property type="entry name" value="Beta-barrel_TonB_sf"/>
</dbReference>
<keyword evidence="8 15" id="KW-0675">Receptor</keyword>
<dbReference type="InterPro" id="IPR039426">
    <property type="entry name" value="TonB-dep_rcpt-like"/>
</dbReference>
<feature type="signal peptide" evidence="12">
    <location>
        <begin position="1"/>
        <end position="31"/>
    </location>
</feature>
<name>R9H143_9SPHI</name>
<sequence length="672" mass="76298">MKTKSGVRKFFKRLTYSVSLLLMFLSSESFAQADTSRTLKEVKVSTSSIPQVQTVNPSQQVNADDFKRYNAFNVADAIKNFSGVSIKDYGGIGGIKTVSVRSLGANHTGVLYDGVQLTDAQNGQIDLGTINLDNVESITLFNGTSEDICQPARSFASSSILMIKTIWPRFESQKPTHLSLNYKTGSFGLINPSFVWQQRISKQWSFSMANNWQKANGRYKYKVDGDGSDTLATRNNASLESLQSNASLFWSRNDSNRFHFRINYYRADRGLPGAVVYYNPTSNQHLWNRDLFLQSGYEKQWDNGFHLLLNAKYAKNYIRYLDPDFLNEAGELNQKYTQTEIYQSAALSYALSKNWEISYSSDVTWNALKTNLVNYDYPERFTYLNVLASRFSWNKYTFQGNLLNTHITEQIQTGSAAPSKTVWSPALSATYKPSEHSPFLIRAFYKDIFRNPTFNDLYYTRLGNRTLKPELAKQVNLGITYSKAYTHLLNYLTITADAYYNHVKDKIIAIPNKDLFTWTMLNLGKVEIKGLDLGIKTELPLSSSLQGSISGNYTYQEAIDITDPSSSVYLNQIPYTPEHTAAVNAGIHNNRFSLYYNQIVSSSRYFLRENLPENYVPGFTVSDASASYQFFAGGNAINFSTELNNIFNNSYAFIRSFPMPGRSVRFSFQIKI</sequence>
<dbReference type="eggNOG" id="COG4206">
    <property type="taxonomic scope" value="Bacteria"/>
</dbReference>
<dbReference type="Proteomes" id="UP000014174">
    <property type="component" value="Unassembled WGS sequence"/>
</dbReference>
<dbReference type="InterPro" id="IPR037066">
    <property type="entry name" value="Plug_dom_sf"/>
</dbReference>
<feature type="chain" id="PRO_5004472282" evidence="12">
    <location>
        <begin position="32"/>
        <end position="672"/>
    </location>
</feature>
<protein>
    <submittedName>
        <fullName evidence="15">TonB-dependent receptor</fullName>
    </submittedName>
</protein>
<keyword evidence="7 10" id="KW-0472">Membrane</keyword>
<dbReference type="GO" id="GO:0044718">
    <property type="term" value="P:siderophore transmembrane transport"/>
    <property type="evidence" value="ECO:0007669"/>
    <property type="project" value="TreeGrafter"/>
</dbReference>
<evidence type="ECO:0000256" key="9">
    <source>
        <dbReference type="ARBA" id="ARBA00023237"/>
    </source>
</evidence>
<evidence type="ECO:0000256" key="3">
    <source>
        <dbReference type="ARBA" id="ARBA00022452"/>
    </source>
</evidence>
<dbReference type="PANTHER" id="PTHR30069:SF29">
    <property type="entry name" value="HEMOGLOBIN AND HEMOGLOBIN-HAPTOGLOBIN-BINDING PROTEIN 1-RELATED"/>
    <property type="match status" value="1"/>
</dbReference>
<evidence type="ECO:0000256" key="8">
    <source>
        <dbReference type="ARBA" id="ARBA00023170"/>
    </source>
</evidence>
<evidence type="ECO:0000256" key="6">
    <source>
        <dbReference type="ARBA" id="ARBA00023077"/>
    </source>
</evidence>
<dbReference type="RefSeq" id="WP_016195150.1">
    <property type="nucleotide sequence ID" value="NZ_AQPN01000071.1"/>
</dbReference>
<dbReference type="Gene3D" id="2.40.170.20">
    <property type="entry name" value="TonB-dependent receptor, beta-barrel domain"/>
    <property type="match status" value="1"/>
</dbReference>
<keyword evidence="3 10" id="KW-1134">Transmembrane beta strand</keyword>
<keyword evidence="5 12" id="KW-0732">Signal</keyword>
<dbReference type="OrthoDB" id="9762903at2"/>
<evidence type="ECO:0000313" key="16">
    <source>
        <dbReference type="Proteomes" id="UP000014174"/>
    </source>
</evidence>
<keyword evidence="4 10" id="KW-0812">Transmembrane</keyword>
<evidence type="ECO:0000256" key="2">
    <source>
        <dbReference type="ARBA" id="ARBA00022448"/>
    </source>
</evidence>
<evidence type="ECO:0000256" key="1">
    <source>
        <dbReference type="ARBA" id="ARBA00004571"/>
    </source>
</evidence>
<dbReference type="SUPFAM" id="SSF56935">
    <property type="entry name" value="Porins"/>
    <property type="match status" value="1"/>
</dbReference>
<dbReference type="PANTHER" id="PTHR30069">
    <property type="entry name" value="TONB-DEPENDENT OUTER MEMBRANE RECEPTOR"/>
    <property type="match status" value="1"/>
</dbReference>
<comment type="caution">
    <text evidence="15">The sequence shown here is derived from an EMBL/GenBank/DDBJ whole genome shotgun (WGS) entry which is preliminary data.</text>
</comment>
<accession>R9H143</accession>
<dbReference type="AlphaFoldDB" id="R9H143"/>
<keyword evidence="16" id="KW-1185">Reference proteome</keyword>
<dbReference type="InterPro" id="IPR000531">
    <property type="entry name" value="Beta-barrel_TonB"/>
</dbReference>
<organism evidence="15 16">
    <name type="scientific">Arcticibacter svalbardensis MN12-7</name>
    <dbReference type="NCBI Taxonomy" id="1150600"/>
    <lineage>
        <taxon>Bacteria</taxon>
        <taxon>Pseudomonadati</taxon>
        <taxon>Bacteroidota</taxon>
        <taxon>Sphingobacteriia</taxon>
        <taxon>Sphingobacteriales</taxon>
        <taxon>Sphingobacteriaceae</taxon>
        <taxon>Arcticibacter</taxon>
    </lineage>
</organism>
<dbReference type="GO" id="GO:0009279">
    <property type="term" value="C:cell outer membrane"/>
    <property type="evidence" value="ECO:0007669"/>
    <property type="project" value="UniProtKB-SubCell"/>
</dbReference>
<dbReference type="EMBL" id="AQPN01000071">
    <property type="protein sequence ID" value="EOR94954.1"/>
    <property type="molecule type" value="Genomic_DNA"/>
</dbReference>
<evidence type="ECO:0000256" key="10">
    <source>
        <dbReference type="PROSITE-ProRule" id="PRU01360"/>
    </source>
</evidence>
<dbReference type="STRING" id="1150600.ADIARSV_1915"/>
<dbReference type="Pfam" id="PF00593">
    <property type="entry name" value="TonB_dep_Rec_b-barrel"/>
    <property type="match status" value="1"/>
</dbReference>
<evidence type="ECO:0000256" key="12">
    <source>
        <dbReference type="SAM" id="SignalP"/>
    </source>
</evidence>
<feature type="domain" description="TonB-dependent receptor plug" evidence="14">
    <location>
        <begin position="53"/>
        <end position="145"/>
    </location>
</feature>
<comment type="subcellular location">
    <subcellularLocation>
        <location evidence="1 10">Cell outer membrane</location>
        <topology evidence="1 10">Multi-pass membrane protein</topology>
    </subcellularLocation>
</comment>
<keyword evidence="9 10" id="KW-0998">Cell outer membrane</keyword>
<dbReference type="Pfam" id="PF07715">
    <property type="entry name" value="Plug"/>
    <property type="match status" value="1"/>
</dbReference>
<comment type="similarity">
    <text evidence="10 11">Belongs to the TonB-dependent receptor family.</text>
</comment>
<keyword evidence="6 11" id="KW-0798">TonB box</keyword>
<evidence type="ECO:0000256" key="7">
    <source>
        <dbReference type="ARBA" id="ARBA00023136"/>
    </source>
</evidence>
<evidence type="ECO:0000256" key="11">
    <source>
        <dbReference type="RuleBase" id="RU003357"/>
    </source>
</evidence>
<evidence type="ECO:0000256" key="5">
    <source>
        <dbReference type="ARBA" id="ARBA00022729"/>
    </source>
</evidence>
<evidence type="ECO:0000259" key="13">
    <source>
        <dbReference type="Pfam" id="PF00593"/>
    </source>
</evidence>
<feature type="domain" description="TonB-dependent receptor-like beta-barrel" evidence="13">
    <location>
        <begin position="249"/>
        <end position="645"/>
    </location>
</feature>
<gene>
    <name evidence="15" type="ORF">ADIARSV_1915</name>
</gene>
<dbReference type="Gene3D" id="2.170.130.10">
    <property type="entry name" value="TonB-dependent receptor, plug domain"/>
    <property type="match status" value="1"/>
</dbReference>
<dbReference type="InterPro" id="IPR012910">
    <property type="entry name" value="Plug_dom"/>
</dbReference>
<evidence type="ECO:0000259" key="14">
    <source>
        <dbReference type="Pfam" id="PF07715"/>
    </source>
</evidence>
<reference evidence="15 16" key="1">
    <citation type="journal article" date="2013" name="Genome Announc.">
        <title>Draft Genome Sequence of Arcticibacter svalbardensis Strain MN12-7T, a Member of the Family Sphingobacteriaceae Isolated from an Arctic Soil Sample.</title>
        <authorList>
            <person name="Shivaji S."/>
            <person name="Ara S."/>
            <person name="Prasad S."/>
            <person name="Manasa B.P."/>
            <person name="Begum Z."/>
            <person name="Singh A."/>
            <person name="Kumar Pinnaka A."/>
        </authorList>
    </citation>
    <scope>NUCLEOTIDE SEQUENCE [LARGE SCALE GENOMIC DNA]</scope>
    <source>
        <strain evidence="15 16">MN12-7</strain>
    </source>
</reference>